<evidence type="ECO:0000259" key="4">
    <source>
        <dbReference type="Pfam" id="PF07638"/>
    </source>
</evidence>
<dbReference type="EMBL" id="CP155447">
    <property type="protein sequence ID" value="XBH02456.1"/>
    <property type="molecule type" value="Genomic_DNA"/>
</dbReference>
<dbReference type="Gene3D" id="1.10.1740.10">
    <property type="match status" value="1"/>
</dbReference>
<keyword evidence="1" id="KW-0805">Transcription regulation</keyword>
<accession>A0AAU7CBB2</accession>
<evidence type="ECO:0000313" key="5">
    <source>
        <dbReference type="EMBL" id="XBH02456.1"/>
    </source>
</evidence>
<evidence type="ECO:0000256" key="1">
    <source>
        <dbReference type="ARBA" id="ARBA00023015"/>
    </source>
</evidence>
<dbReference type="InterPro" id="IPR036388">
    <property type="entry name" value="WH-like_DNA-bd_sf"/>
</dbReference>
<gene>
    <name evidence="5" type="ORF">V5E97_29595</name>
</gene>
<dbReference type="GO" id="GO:0016987">
    <property type="term" value="F:sigma factor activity"/>
    <property type="evidence" value="ECO:0007669"/>
    <property type="project" value="UniProtKB-KW"/>
</dbReference>
<reference evidence="5" key="1">
    <citation type="submission" date="2024-05" db="EMBL/GenBank/DDBJ databases">
        <title>Planctomycetes of the genus Singulisphaera possess chitinolytic capabilities.</title>
        <authorList>
            <person name="Ivanova A."/>
        </authorList>
    </citation>
    <scope>NUCLEOTIDE SEQUENCE</scope>
    <source>
        <strain evidence="5">Ch08T</strain>
    </source>
</reference>
<keyword evidence="2" id="KW-0731">Sigma factor</keyword>
<dbReference type="GO" id="GO:0006352">
    <property type="term" value="P:DNA-templated transcription initiation"/>
    <property type="evidence" value="ECO:0007669"/>
    <property type="project" value="InterPro"/>
</dbReference>
<organism evidence="5">
    <name type="scientific">Singulisphaera sp. Ch08</name>
    <dbReference type="NCBI Taxonomy" id="3120278"/>
    <lineage>
        <taxon>Bacteria</taxon>
        <taxon>Pseudomonadati</taxon>
        <taxon>Planctomycetota</taxon>
        <taxon>Planctomycetia</taxon>
        <taxon>Isosphaerales</taxon>
        <taxon>Isosphaeraceae</taxon>
        <taxon>Singulisphaera</taxon>
    </lineage>
</organism>
<dbReference type="NCBIfam" id="TIGR02937">
    <property type="entry name" value="sigma70-ECF"/>
    <property type="match status" value="1"/>
</dbReference>
<protein>
    <submittedName>
        <fullName evidence="5">Sigma-70 family RNA polymerase sigma factor</fullName>
    </submittedName>
</protein>
<dbReference type="Gene3D" id="1.10.10.10">
    <property type="entry name" value="Winged helix-like DNA-binding domain superfamily/Winged helix DNA-binding domain"/>
    <property type="match status" value="1"/>
</dbReference>
<dbReference type="InterPro" id="IPR013325">
    <property type="entry name" value="RNA_pol_sigma_r2"/>
</dbReference>
<evidence type="ECO:0000256" key="3">
    <source>
        <dbReference type="ARBA" id="ARBA00023163"/>
    </source>
</evidence>
<dbReference type="InterPro" id="IPR053812">
    <property type="entry name" value="HTH_Sigma70_ECF-like"/>
</dbReference>
<name>A0AAU7CBB2_9BACT</name>
<dbReference type="RefSeq" id="WP_406695198.1">
    <property type="nucleotide sequence ID" value="NZ_CP155447.1"/>
</dbReference>
<dbReference type="Pfam" id="PF07638">
    <property type="entry name" value="Sigma70_ECF"/>
    <property type="match status" value="1"/>
</dbReference>
<dbReference type="SUPFAM" id="SSF88946">
    <property type="entry name" value="Sigma2 domain of RNA polymerase sigma factors"/>
    <property type="match status" value="1"/>
</dbReference>
<dbReference type="PANTHER" id="PTHR43133">
    <property type="entry name" value="RNA POLYMERASE ECF-TYPE SIGMA FACTO"/>
    <property type="match status" value="1"/>
</dbReference>
<dbReference type="InterPro" id="IPR014284">
    <property type="entry name" value="RNA_pol_sigma-70_dom"/>
</dbReference>
<dbReference type="AlphaFoldDB" id="A0AAU7CBB2"/>
<dbReference type="PANTHER" id="PTHR43133:SF51">
    <property type="entry name" value="RNA POLYMERASE SIGMA FACTOR"/>
    <property type="match status" value="1"/>
</dbReference>
<dbReference type="InterPro" id="IPR039425">
    <property type="entry name" value="RNA_pol_sigma-70-like"/>
</dbReference>
<feature type="domain" description="RNA polymerase sigma-70 ECF-like HTH" evidence="4">
    <location>
        <begin position="61"/>
        <end position="220"/>
    </location>
</feature>
<proteinExistence type="predicted"/>
<keyword evidence="3" id="KW-0804">Transcription</keyword>
<evidence type="ECO:0000256" key="2">
    <source>
        <dbReference type="ARBA" id="ARBA00023082"/>
    </source>
</evidence>
<sequence length="251" mass="28736">MSQPREPSEEIHASSSRFSTTHWSLVLTAQDKSSPTSAEAMELLCRIYWYPLYAYVRRQGHHSHDAQDLTQEFFSRLLEKGYLHAAASEKGRFRTFLLVALQRFLANEWDRARALKRGGGRPHVPLDAAAAESRYQTEPADSMTPERIFERRWAVTVLEQTLIRLRAEYERLQRLPEFERLKEFLTAERGTIPYGEVAAALGVSAGAARAAVHRLRKRFRELFREQVAQTVSNSDELEDELRYVVAALSGG</sequence>